<feature type="compositionally biased region" description="Acidic residues" evidence="3">
    <location>
        <begin position="71"/>
        <end position="85"/>
    </location>
</feature>
<gene>
    <name evidence="5" type="ORF">AAP_05665</name>
</gene>
<dbReference type="InterPro" id="IPR011421">
    <property type="entry name" value="BCNT-C"/>
</dbReference>
<evidence type="ECO:0000256" key="1">
    <source>
        <dbReference type="ARBA" id="ARBA00010465"/>
    </source>
</evidence>
<feature type="compositionally biased region" description="Basic and acidic residues" evidence="3">
    <location>
        <begin position="142"/>
        <end position="151"/>
    </location>
</feature>
<evidence type="ECO:0000256" key="3">
    <source>
        <dbReference type="SAM" id="MobiDB-lite"/>
    </source>
</evidence>
<feature type="compositionally biased region" description="Basic residues" evidence="3">
    <location>
        <begin position="93"/>
        <end position="114"/>
    </location>
</feature>
<proteinExistence type="inferred from homology"/>
<dbReference type="GO" id="GO:0000812">
    <property type="term" value="C:Swr1 complex"/>
    <property type="evidence" value="ECO:0007669"/>
    <property type="project" value="TreeGrafter"/>
</dbReference>
<dbReference type="VEuPathDB" id="FungiDB:AAP_05665"/>
<dbReference type="InterPro" id="IPR027124">
    <property type="entry name" value="Swc5/CFDP1/2"/>
</dbReference>
<reference evidence="5 6" key="1">
    <citation type="journal article" date="2016" name="Genome Biol. Evol.">
        <title>Divergent and convergent evolution of fungal pathogenicity.</title>
        <authorList>
            <person name="Shang Y."/>
            <person name="Xiao G."/>
            <person name="Zheng P."/>
            <person name="Cen K."/>
            <person name="Zhan S."/>
            <person name="Wang C."/>
        </authorList>
    </citation>
    <scope>NUCLEOTIDE SEQUENCE [LARGE SCALE GENOMIC DNA]</scope>
    <source>
        <strain evidence="5 6">ARSEF 7405</strain>
    </source>
</reference>
<dbReference type="Proteomes" id="UP000242877">
    <property type="component" value="Unassembled WGS sequence"/>
</dbReference>
<accession>A0A162IDE7</accession>
<comment type="caution">
    <text evidence="5">The sequence shown here is derived from an EMBL/GenBank/DDBJ whole genome shotgun (WGS) entry which is preliminary data.</text>
</comment>
<evidence type="ECO:0000256" key="2">
    <source>
        <dbReference type="ARBA" id="ARBA00019138"/>
    </source>
</evidence>
<dbReference type="Pfam" id="PF07572">
    <property type="entry name" value="BCNT"/>
    <property type="match status" value="1"/>
</dbReference>
<evidence type="ECO:0000313" key="5">
    <source>
        <dbReference type="EMBL" id="KZZ87432.1"/>
    </source>
</evidence>
<evidence type="ECO:0000313" key="6">
    <source>
        <dbReference type="Proteomes" id="UP000242877"/>
    </source>
</evidence>
<feature type="compositionally biased region" description="Acidic residues" evidence="3">
    <location>
        <begin position="41"/>
        <end position="55"/>
    </location>
</feature>
<feature type="region of interest" description="Disordered" evidence="3">
    <location>
        <begin position="1"/>
        <end position="218"/>
    </location>
</feature>
<organism evidence="5 6">
    <name type="scientific">Ascosphaera apis ARSEF 7405</name>
    <dbReference type="NCBI Taxonomy" id="392613"/>
    <lineage>
        <taxon>Eukaryota</taxon>
        <taxon>Fungi</taxon>
        <taxon>Dikarya</taxon>
        <taxon>Ascomycota</taxon>
        <taxon>Pezizomycotina</taxon>
        <taxon>Eurotiomycetes</taxon>
        <taxon>Eurotiomycetidae</taxon>
        <taxon>Onygenales</taxon>
        <taxon>Ascosphaeraceae</taxon>
        <taxon>Ascosphaera</taxon>
    </lineage>
</organism>
<feature type="compositionally biased region" description="Acidic residues" evidence="3">
    <location>
        <begin position="18"/>
        <end position="33"/>
    </location>
</feature>
<dbReference type="EMBL" id="AZGZ01000034">
    <property type="protein sequence ID" value="KZZ87432.1"/>
    <property type="molecule type" value="Genomic_DNA"/>
</dbReference>
<evidence type="ECO:0000259" key="4">
    <source>
        <dbReference type="PROSITE" id="PS51279"/>
    </source>
</evidence>
<feature type="compositionally biased region" description="Acidic residues" evidence="3">
    <location>
        <begin position="120"/>
        <end position="130"/>
    </location>
</feature>
<comment type="similarity">
    <text evidence="1">Belongs to the SWC5 family.</text>
</comment>
<dbReference type="PROSITE" id="PS51279">
    <property type="entry name" value="BCNT_C"/>
    <property type="match status" value="1"/>
</dbReference>
<feature type="region of interest" description="Disordered" evidence="3">
    <location>
        <begin position="288"/>
        <end position="309"/>
    </location>
</feature>
<dbReference type="PANTHER" id="PTHR48407:SF1">
    <property type="entry name" value="CRANIOFACIAL DEVELOPMENT PROTEIN 1"/>
    <property type="match status" value="1"/>
</dbReference>
<name>A0A162IDE7_9EURO</name>
<protein>
    <recommendedName>
        <fullName evidence="2">SWR1-complex protein 5</fullName>
    </recommendedName>
</protein>
<sequence length="396" mass="44349">MALKDEPSAEGQTVPRPDDEEDDDYNSEEDPDFDINKPIDDGSEDSSGDEEDDENTANVERPRKRQRIKEDDDTGVELAEPESGDEAIIQNAMKRKQKEGRRKDSKAKKQKRPKGREDEGASDYSDDDVGGEGGLIKTRAQKLREQHERKGPLTGQGKVTVDVDALWERLNAAPVHGPPLRREPEETDASAAQSRGDETSKETTTGPSVPPLNPITLPDEEKITIKRVYKFAGEVITEEHVVPRDSAEAKLYLSSADAAGAHLNEASEAGQKLEIRTNEAGEPLIRPSRRFSRFDPNPPEAYKRSWGHGLLASKEPTERENTTENAAAAAGANVSKLNTVEKSRLDWVTYVDKSGIKEDLDIHSRAKEGYMDRMEFLRRVDEKREEERREARLKRV</sequence>
<dbReference type="AlphaFoldDB" id="A0A162IDE7"/>
<dbReference type="PANTHER" id="PTHR48407">
    <property type="entry name" value="CRANIOFACIAL DEVELOPMENT PROTEIN 1"/>
    <property type="match status" value="1"/>
</dbReference>
<keyword evidence="6" id="KW-1185">Reference proteome</keyword>
<feature type="domain" description="BCNT-C" evidence="4">
    <location>
        <begin position="317"/>
        <end position="396"/>
    </location>
</feature>
<dbReference type="OrthoDB" id="445677at2759"/>